<name>A0A7W7WXG6_9PSEU</name>
<dbReference type="EMBL" id="JACHJS010000001">
    <property type="protein sequence ID" value="MBB4967081.1"/>
    <property type="molecule type" value="Genomic_DNA"/>
</dbReference>
<dbReference type="Proteomes" id="UP000542674">
    <property type="component" value="Unassembled WGS sequence"/>
</dbReference>
<protein>
    <recommendedName>
        <fullName evidence="3">DUF4267 domain-containing protein</fullName>
    </recommendedName>
</protein>
<dbReference type="RefSeq" id="WP_184671488.1">
    <property type="nucleotide sequence ID" value="NZ_BAABAI010000037.1"/>
</dbReference>
<evidence type="ECO:0008006" key="3">
    <source>
        <dbReference type="Google" id="ProtNLM"/>
    </source>
</evidence>
<evidence type="ECO:0000313" key="2">
    <source>
        <dbReference type="Proteomes" id="UP000542674"/>
    </source>
</evidence>
<comment type="caution">
    <text evidence="1">The sequence shown here is derived from an EMBL/GenBank/DDBJ whole genome shotgun (WGS) entry which is preliminary data.</text>
</comment>
<keyword evidence="2" id="KW-1185">Reference proteome</keyword>
<sequence>MTWPAKLIGLATAAYGAAVVVRPEVLTKPTGLATRPTPAISALVRSVGTRDVVSGLSVALAPEGTPTRAALAVRIAMDLGDAAVLGAAAPTAAVRRKVLAVTLGWAALNLVVLWKSPSRTS</sequence>
<proteinExistence type="predicted"/>
<dbReference type="AlphaFoldDB" id="A0A7W7WXG6"/>
<evidence type="ECO:0000313" key="1">
    <source>
        <dbReference type="EMBL" id="MBB4967081.1"/>
    </source>
</evidence>
<reference evidence="1 2" key="1">
    <citation type="submission" date="2020-08" db="EMBL/GenBank/DDBJ databases">
        <title>Sequencing the genomes of 1000 actinobacteria strains.</title>
        <authorList>
            <person name="Klenk H.-P."/>
        </authorList>
    </citation>
    <scope>NUCLEOTIDE SEQUENCE [LARGE SCALE GENOMIC DNA]</scope>
    <source>
        <strain evidence="1 2">DSM 45084</strain>
    </source>
</reference>
<gene>
    <name evidence="1" type="ORF">F4559_004440</name>
</gene>
<accession>A0A7W7WXG6</accession>
<organism evidence="1 2">
    <name type="scientific">Saccharothrix violaceirubra</name>
    <dbReference type="NCBI Taxonomy" id="413306"/>
    <lineage>
        <taxon>Bacteria</taxon>
        <taxon>Bacillati</taxon>
        <taxon>Actinomycetota</taxon>
        <taxon>Actinomycetes</taxon>
        <taxon>Pseudonocardiales</taxon>
        <taxon>Pseudonocardiaceae</taxon>
        <taxon>Saccharothrix</taxon>
    </lineage>
</organism>